<reference evidence="2 3" key="1">
    <citation type="journal article" date="2018" name="New Phytol.">
        <title>Phylogenomics of Endogonaceae and evolution of mycorrhizas within Mucoromycota.</title>
        <authorList>
            <person name="Chang Y."/>
            <person name="Desiro A."/>
            <person name="Na H."/>
            <person name="Sandor L."/>
            <person name="Lipzen A."/>
            <person name="Clum A."/>
            <person name="Barry K."/>
            <person name="Grigoriev I.V."/>
            <person name="Martin F.M."/>
            <person name="Stajich J.E."/>
            <person name="Smith M.E."/>
            <person name="Bonito G."/>
            <person name="Spatafora J.W."/>
        </authorList>
    </citation>
    <scope>NUCLEOTIDE SEQUENCE [LARGE SCALE GENOMIC DNA]</scope>
    <source>
        <strain evidence="2 3">AD002</strain>
    </source>
</reference>
<evidence type="ECO:0000313" key="3">
    <source>
        <dbReference type="Proteomes" id="UP000274822"/>
    </source>
</evidence>
<proteinExistence type="predicted"/>
<dbReference type="AlphaFoldDB" id="A0A433QMF9"/>
<name>A0A433QMF9_9FUNG</name>
<feature type="region of interest" description="Disordered" evidence="1">
    <location>
        <begin position="145"/>
        <end position="195"/>
    </location>
</feature>
<evidence type="ECO:0000256" key="1">
    <source>
        <dbReference type="SAM" id="MobiDB-lite"/>
    </source>
</evidence>
<dbReference type="Proteomes" id="UP000274822">
    <property type="component" value="Unassembled WGS sequence"/>
</dbReference>
<comment type="caution">
    <text evidence="2">The sequence shown here is derived from an EMBL/GenBank/DDBJ whole genome shotgun (WGS) entry which is preliminary data.</text>
</comment>
<sequence>MIITKLQRLEVGLEGKPFLSGIFVHDSRALVVGDALFEEIGLALEGDEVHEIKGVLSVVAFRHAKGDEQAVSDKFNILAHEGGVHANETDSYELLLDGDGLSDDARSSGVGGPVLEQREEQTGEVAVQTFIARYELIREGKSGHKATLLEPEDGSEGAGEEDALDGRKGNQALGKRLAARNPTKGPLSFLPNARN</sequence>
<accession>A0A433QMF9</accession>
<protein>
    <submittedName>
        <fullName evidence="2">Uncharacterized protein</fullName>
    </submittedName>
</protein>
<organism evidence="2 3">
    <name type="scientific">Jimgerdemannia flammicorona</name>
    <dbReference type="NCBI Taxonomy" id="994334"/>
    <lineage>
        <taxon>Eukaryota</taxon>
        <taxon>Fungi</taxon>
        <taxon>Fungi incertae sedis</taxon>
        <taxon>Mucoromycota</taxon>
        <taxon>Mucoromycotina</taxon>
        <taxon>Endogonomycetes</taxon>
        <taxon>Endogonales</taxon>
        <taxon>Endogonaceae</taxon>
        <taxon>Jimgerdemannia</taxon>
    </lineage>
</organism>
<dbReference type="EMBL" id="RBNJ01003412">
    <property type="protein sequence ID" value="RUS30957.1"/>
    <property type="molecule type" value="Genomic_DNA"/>
</dbReference>
<keyword evidence="3" id="KW-1185">Reference proteome</keyword>
<gene>
    <name evidence="2" type="ORF">BC938DRAFT_478710</name>
</gene>
<feature type="compositionally biased region" description="Acidic residues" evidence="1">
    <location>
        <begin position="150"/>
        <end position="163"/>
    </location>
</feature>
<evidence type="ECO:0000313" key="2">
    <source>
        <dbReference type="EMBL" id="RUS30957.1"/>
    </source>
</evidence>